<accession>A0A6V8NIM8</accession>
<sequence>MDRSDIINKEALLKLSKEELAEELAGFLEGLPYHQQKKWVAAHLPQYPQEQSSQVEGVELLGEIKDFCERSRSGEFVSWDDYDHYYGWDDSGDSEEFEEWIELFTDLMKSVMKLTLGGQHREAVEGYRLLFGILKKAGETTDILGNQGAPEDFIELNFAQAIKSYAVSLLQIEENLGLDAAIQEILSVAKDYRYCGGFTGLAEALDPEGRKRLKEILTGIVEEELGLEKRSCPHEVEGLIAIAAAEKNDLEILSLKEKFASRNAVYLREVIAHYQEEKDWQAVARWARKGIEHFGYDGEYARALIEALDTLGDKLAAQEAHIAYFLKYPAAGEFSSLKQRSQSLSNWSGVFERLLASSTKESTGWPGRAGLRTRLLLAEGREKEALEEFHAGKGGKDLEEIKLIAKYAVARLSEGMDLTGYKKLLKHRERLKEEQSSLYDWLRIILKNPQDLRQENYARLAASSYQMLVDEHLQSGKPSRATPAAHYCAIVVEISRLMSCPDLWTNLLAHLKEAYHRKRLIWQNLRAEGIGVTP</sequence>
<dbReference type="AlphaFoldDB" id="A0A6V8NIM8"/>
<evidence type="ECO:0000313" key="1">
    <source>
        <dbReference type="EMBL" id="GFP19234.1"/>
    </source>
</evidence>
<protein>
    <submittedName>
        <fullName evidence="1">Uncharacterized protein</fullName>
    </submittedName>
</protein>
<comment type="caution">
    <text evidence="1">The sequence shown here is derived from an EMBL/GenBank/DDBJ whole genome shotgun (WGS) entry which is preliminary data.</text>
</comment>
<dbReference type="Proteomes" id="UP000574717">
    <property type="component" value="Unassembled WGS sequence"/>
</dbReference>
<proteinExistence type="predicted"/>
<organism evidence="1 2">
    <name type="scientific">Candidatus Hakubella thermalkaliphila</name>
    <dbReference type="NCBI Taxonomy" id="2754717"/>
    <lineage>
        <taxon>Bacteria</taxon>
        <taxon>Bacillati</taxon>
        <taxon>Actinomycetota</taxon>
        <taxon>Actinomycetota incertae sedis</taxon>
        <taxon>Candidatus Hakubellales</taxon>
        <taxon>Candidatus Hakubellaceae</taxon>
        <taxon>Candidatus Hakubella</taxon>
    </lineage>
</organism>
<gene>
    <name evidence="1" type="ORF">HKBW3S03_00739</name>
</gene>
<evidence type="ECO:0000313" key="2">
    <source>
        <dbReference type="Proteomes" id="UP000574717"/>
    </source>
</evidence>
<name>A0A6V8NIM8_9ACTN</name>
<reference evidence="1 2" key="1">
    <citation type="journal article" date="2020" name="Front. Microbiol.">
        <title>Single-cell genomics of novel Actinobacteria with the Wood-Ljungdahl pathway discovered in a serpentinizing system.</title>
        <authorList>
            <person name="Merino N."/>
            <person name="Kawai M."/>
            <person name="Boyd E.S."/>
            <person name="Colman D.R."/>
            <person name="McGlynn S.E."/>
            <person name="Nealson K.H."/>
            <person name="Kurokawa K."/>
            <person name="Hongoh Y."/>
        </authorList>
    </citation>
    <scope>NUCLEOTIDE SEQUENCE [LARGE SCALE GENOMIC DNA]</scope>
    <source>
        <strain evidence="1 2">S03</strain>
    </source>
</reference>
<dbReference type="EMBL" id="BLRU01000051">
    <property type="protein sequence ID" value="GFP19234.1"/>
    <property type="molecule type" value="Genomic_DNA"/>
</dbReference>
<dbReference type="RefSeq" id="WP_176236872.1">
    <property type="nucleotide sequence ID" value="NZ_BLRU01000051.1"/>
</dbReference>